<keyword evidence="3" id="KW-1185">Reference proteome</keyword>
<keyword evidence="1" id="KW-0812">Transmembrane</keyword>
<evidence type="ECO:0000313" key="2">
    <source>
        <dbReference type="EMBL" id="KAF2282341.1"/>
    </source>
</evidence>
<reference evidence="2 3" key="1">
    <citation type="journal article" date="2020" name="Mol. Plant">
        <title>The Chromosome-Based Rubber Tree Genome Provides New Insights into Spurge Genome Evolution and Rubber Biosynthesis.</title>
        <authorList>
            <person name="Liu J."/>
            <person name="Shi C."/>
            <person name="Shi C.C."/>
            <person name="Li W."/>
            <person name="Zhang Q.J."/>
            <person name="Zhang Y."/>
            <person name="Li K."/>
            <person name="Lu H.F."/>
            <person name="Shi C."/>
            <person name="Zhu S.T."/>
            <person name="Xiao Z.Y."/>
            <person name="Nan H."/>
            <person name="Yue Y."/>
            <person name="Zhu X.G."/>
            <person name="Wu Y."/>
            <person name="Hong X.N."/>
            <person name="Fan G.Y."/>
            <person name="Tong Y."/>
            <person name="Zhang D."/>
            <person name="Mao C.L."/>
            <person name="Liu Y.L."/>
            <person name="Hao S.J."/>
            <person name="Liu W.Q."/>
            <person name="Lv M.Q."/>
            <person name="Zhang H.B."/>
            <person name="Liu Y."/>
            <person name="Hu-Tang G.R."/>
            <person name="Wang J.P."/>
            <person name="Wang J.H."/>
            <person name="Sun Y.H."/>
            <person name="Ni S.B."/>
            <person name="Chen W.B."/>
            <person name="Zhang X.C."/>
            <person name="Jiao Y.N."/>
            <person name="Eichler E.E."/>
            <person name="Li G.H."/>
            <person name="Liu X."/>
            <person name="Gao L.Z."/>
        </authorList>
    </citation>
    <scope>NUCLEOTIDE SEQUENCE [LARGE SCALE GENOMIC DNA]</scope>
    <source>
        <strain evidence="3">cv. GT1</strain>
        <tissue evidence="2">Leaf</tissue>
    </source>
</reference>
<dbReference type="AlphaFoldDB" id="A0A6A6K0J2"/>
<organism evidence="2 3">
    <name type="scientific">Hevea brasiliensis</name>
    <name type="common">Para rubber tree</name>
    <name type="synonym">Siphonia brasiliensis</name>
    <dbReference type="NCBI Taxonomy" id="3981"/>
    <lineage>
        <taxon>Eukaryota</taxon>
        <taxon>Viridiplantae</taxon>
        <taxon>Streptophyta</taxon>
        <taxon>Embryophyta</taxon>
        <taxon>Tracheophyta</taxon>
        <taxon>Spermatophyta</taxon>
        <taxon>Magnoliopsida</taxon>
        <taxon>eudicotyledons</taxon>
        <taxon>Gunneridae</taxon>
        <taxon>Pentapetalae</taxon>
        <taxon>rosids</taxon>
        <taxon>fabids</taxon>
        <taxon>Malpighiales</taxon>
        <taxon>Euphorbiaceae</taxon>
        <taxon>Crotonoideae</taxon>
        <taxon>Micrandreae</taxon>
        <taxon>Hevea</taxon>
    </lineage>
</organism>
<protein>
    <submittedName>
        <fullName evidence="2">Uncharacterized protein</fullName>
    </submittedName>
</protein>
<comment type="caution">
    <text evidence="2">The sequence shown here is derived from an EMBL/GenBank/DDBJ whole genome shotgun (WGS) entry which is preliminary data.</text>
</comment>
<evidence type="ECO:0000313" key="3">
    <source>
        <dbReference type="Proteomes" id="UP000467840"/>
    </source>
</evidence>
<keyword evidence="1" id="KW-1133">Transmembrane helix</keyword>
<name>A0A6A6K0J2_HEVBR</name>
<sequence>MECSCGVCWTKMPRRSFKRPITAFLVLISQGPKLEEQNPEIGYYWLLALHDQGLHDYARRFDARQFMVTTYIHQTSEPLYPTVSSWSFEAWGWTSWPHQTSLSPLPYAVLLLAAFVASLSFSSAALTFFTYCLPTTLHCRSALCSLSASLLSLQSSGFFAPLITHLTRQPNLFIHYSNINVENGKIRDEEEGQVQRSVLINEGEPLGLAVGVAVDAGPVGLKSDEAGL</sequence>
<dbReference type="Proteomes" id="UP000467840">
    <property type="component" value="Unassembled WGS sequence"/>
</dbReference>
<proteinExistence type="predicted"/>
<gene>
    <name evidence="2" type="ORF">GH714_043966</name>
</gene>
<accession>A0A6A6K0J2</accession>
<keyword evidence="1" id="KW-0472">Membrane</keyword>
<evidence type="ECO:0000256" key="1">
    <source>
        <dbReference type="SAM" id="Phobius"/>
    </source>
</evidence>
<dbReference type="EMBL" id="JAAGAX010000366">
    <property type="protein sequence ID" value="KAF2282341.1"/>
    <property type="molecule type" value="Genomic_DNA"/>
</dbReference>
<feature type="transmembrane region" description="Helical" evidence="1">
    <location>
        <begin position="107"/>
        <end position="131"/>
    </location>
</feature>